<dbReference type="SMART" id="SM00879">
    <property type="entry name" value="Brix"/>
    <property type="match status" value="1"/>
</dbReference>
<evidence type="ECO:0000313" key="2">
    <source>
        <dbReference type="EMBL" id="KAK3010998.1"/>
    </source>
</evidence>
<proteinExistence type="predicted"/>
<dbReference type="InterPro" id="IPR007109">
    <property type="entry name" value="Brix"/>
</dbReference>
<dbReference type="FunFam" id="3.40.50.10480:FF:000001">
    <property type="entry name" value="IMP4, U3 small nucleolar ribonucleoprotein"/>
    <property type="match status" value="1"/>
</dbReference>
<gene>
    <name evidence="2" type="ORF">RJ639_012935</name>
</gene>
<dbReference type="Pfam" id="PF22891">
    <property type="entry name" value="KH_PNO1_2nd"/>
    <property type="match status" value="2"/>
</dbReference>
<dbReference type="PANTHER" id="PTHR22734">
    <property type="entry name" value="U3 SMALL NUCLEOLAR RIBONUCLEOPROTEIN PROTEIN IMP4"/>
    <property type="match status" value="1"/>
</dbReference>
<accession>A0AA88VNT5</accession>
<name>A0AA88VNT5_9ASTE</name>
<organism evidence="2 3">
    <name type="scientific">Escallonia herrerae</name>
    <dbReference type="NCBI Taxonomy" id="1293975"/>
    <lineage>
        <taxon>Eukaryota</taxon>
        <taxon>Viridiplantae</taxon>
        <taxon>Streptophyta</taxon>
        <taxon>Embryophyta</taxon>
        <taxon>Tracheophyta</taxon>
        <taxon>Spermatophyta</taxon>
        <taxon>Magnoliopsida</taxon>
        <taxon>eudicotyledons</taxon>
        <taxon>Gunneridae</taxon>
        <taxon>Pentapetalae</taxon>
        <taxon>asterids</taxon>
        <taxon>campanulids</taxon>
        <taxon>Escalloniales</taxon>
        <taxon>Escalloniaceae</taxon>
        <taxon>Escallonia</taxon>
    </lineage>
</organism>
<dbReference type="Pfam" id="PF04427">
    <property type="entry name" value="Brix"/>
    <property type="match status" value="1"/>
</dbReference>
<comment type="caution">
    <text evidence="2">The sequence shown here is derived from an EMBL/GenBank/DDBJ whole genome shotgun (WGS) entry which is preliminary data.</text>
</comment>
<dbReference type="GO" id="GO:0042274">
    <property type="term" value="P:ribosomal small subunit biogenesis"/>
    <property type="evidence" value="ECO:0007669"/>
    <property type="project" value="UniProtKB-ARBA"/>
</dbReference>
<dbReference type="SUPFAM" id="SSF52954">
    <property type="entry name" value="Class II aaRS ABD-related"/>
    <property type="match status" value="1"/>
</dbReference>
<dbReference type="InterPro" id="IPR044281">
    <property type="entry name" value="IMP4/RPF1"/>
</dbReference>
<dbReference type="GO" id="GO:0042134">
    <property type="term" value="F:rRNA primary transcript binding"/>
    <property type="evidence" value="ECO:0007669"/>
    <property type="project" value="InterPro"/>
</dbReference>
<dbReference type="Gene3D" id="3.40.50.10480">
    <property type="entry name" value="Probable brix-domain ribosomal biogenesis protein"/>
    <property type="match status" value="1"/>
</dbReference>
<keyword evidence="3" id="KW-1185">Reference proteome</keyword>
<evidence type="ECO:0000259" key="1">
    <source>
        <dbReference type="PROSITE" id="PS50833"/>
    </source>
</evidence>
<feature type="domain" description="Brix" evidence="1">
    <location>
        <begin position="83"/>
        <end position="268"/>
    </location>
</feature>
<dbReference type="PANTHER" id="PTHR22734:SF2">
    <property type="entry name" value="U3 SMALL NUCLEOLAR RIBONUCLEOPROTEIN PROTEIN IMP4"/>
    <property type="match status" value="1"/>
</dbReference>
<sequence length="689" mass="77709">MLRRNVRLRREYLYRKSLEGKERLLYEKKRKIKEALEEGKPIPTELRNEEAALRQEIDLEDENTAIPRSTIDDEYANATDKDPKILLTTSRNPSAPLTQFTKELKFVFPNSQRMNRGGQVISEIIETCRAHDFTDVVLVHEHRGVPDGLIISHLPFGPTAYFGLLNVVTRHDIKDKKAMGTMPEAYPHLILSNFSTKLGERTANILKHLFPVPKPDTKRIVTFANQLDYVSFRNHIYEKRGGPKSVELKEVGPRFELRLYQIKLGTMDQDEAQNEWVIRPPTEGATSKEVLRVSIPPQRYKALELAWTDIYVVVSEQMQIELHMNCKERLVELRTKAGAPGVHNLQKCADFIRAFMLGLDIADISALMSDGKLYVESFGSAKLKAPKGGNLSRGLARLSSKQGQEKAGIEKQTGTRIVVEGARISIVGSYADVRAARQYISHVVLGLHSDLQPRAGTAKIHLCLHASDRLTSVSLCADFKYTMQCNKSPTSMEILKVTVPKHRYYAFRKLWTDIFTPVFYQMKIIPHLHAKTRKVELQTKADTPVNNLKKCAHFLHAFLLGFDLGDANPLLFNDDLCIESSEIKKVKPVRRGHASRGLLARLSDKGGKTKSAVEISTNTRILISGSKLHIIGLSTNIRAARIFICRVILGGSPAVKANSEGRPRIARLRDLICLACSYLWLCPEKLIKL</sequence>
<dbReference type="GO" id="GO:0032040">
    <property type="term" value="C:small-subunit processome"/>
    <property type="evidence" value="ECO:0007669"/>
    <property type="project" value="TreeGrafter"/>
</dbReference>
<dbReference type="Proteomes" id="UP001188597">
    <property type="component" value="Unassembled WGS sequence"/>
</dbReference>
<dbReference type="GO" id="GO:0030515">
    <property type="term" value="F:snoRNA binding"/>
    <property type="evidence" value="ECO:0007669"/>
    <property type="project" value="TreeGrafter"/>
</dbReference>
<dbReference type="EMBL" id="JAVXUP010001491">
    <property type="protein sequence ID" value="KAK3010998.1"/>
    <property type="molecule type" value="Genomic_DNA"/>
</dbReference>
<evidence type="ECO:0000313" key="3">
    <source>
        <dbReference type="Proteomes" id="UP001188597"/>
    </source>
</evidence>
<dbReference type="InterPro" id="IPR055211">
    <property type="entry name" value="KH_PNO1_2nd"/>
</dbReference>
<dbReference type="GO" id="GO:0034457">
    <property type="term" value="C:Mpp10 complex"/>
    <property type="evidence" value="ECO:0007669"/>
    <property type="project" value="UniProtKB-ARBA"/>
</dbReference>
<dbReference type="GO" id="GO:0006364">
    <property type="term" value="P:rRNA processing"/>
    <property type="evidence" value="ECO:0007669"/>
    <property type="project" value="InterPro"/>
</dbReference>
<dbReference type="SUPFAM" id="SSF54791">
    <property type="entry name" value="Eukaryotic type KH-domain (KH-domain type I)"/>
    <property type="match status" value="2"/>
</dbReference>
<dbReference type="PROSITE" id="PS50833">
    <property type="entry name" value="BRIX"/>
    <property type="match status" value="1"/>
</dbReference>
<dbReference type="GO" id="GO:0005654">
    <property type="term" value="C:nucleoplasm"/>
    <property type="evidence" value="ECO:0007669"/>
    <property type="project" value="UniProtKB-ARBA"/>
</dbReference>
<protein>
    <recommendedName>
        <fullName evidence="1">Brix domain-containing protein</fullName>
    </recommendedName>
</protein>
<dbReference type="Gene3D" id="3.30.1370.10">
    <property type="entry name" value="K Homology domain, type 1"/>
    <property type="match status" value="2"/>
</dbReference>
<reference evidence="2" key="1">
    <citation type="submission" date="2022-12" db="EMBL/GenBank/DDBJ databases">
        <title>Draft genome assemblies for two species of Escallonia (Escalloniales).</title>
        <authorList>
            <person name="Chanderbali A."/>
            <person name="Dervinis C."/>
            <person name="Anghel I."/>
            <person name="Soltis D."/>
            <person name="Soltis P."/>
            <person name="Zapata F."/>
        </authorList>
    </citation>
    <scope>NUCLEOTIDE SEQUENCE</scope>
    <source>
        <strain evidence="2">UCBG64.0493</strain>
        <tissue evidence="2">Leaf</tissue>
    </source>
</reference>
<dbReference type="AlphaFoldDB" id="A0AA88VNT5"/>
<dbReference type="InterPro" id="IPR036612">
    <property type="entry name" value="KH_dom_type_1_sf"/>
</dbReference>